<evidence type="ECO:0000256" key="1">
    <source>
        <dbReference type="SAM" id="Phobius"/>
    </source>
</evidence>
<dbReference type="Pfam" id="PF12730">
    <property type="entry name" value="ABC2_membrane_4"/>
    <property type="match status" value="1"/>
</dbReference>
<feature type="transmembrane region" description="Helical" evidence="1">
    <location>
        <begin position="154"/>
        <end position="176"/>
    </location>
</feature>
<evidence type="ECO:0000313" key="3">
    <source>
        <dbReference type="Proteomes" id="UP000516280"/>
    </source>
</evidence>
<dbReference type="EMBL" id="CP017195">
    <property type="protein sequence ID" value="QDJ27656.1"/>
    <property type="molecule type" value="Genomic_DNA"/>
</dbReference>
<accession>A0A7L4WBE9</accession>
<feature type="transmembrane region" description="Helical" evidence="1">
    <location>
        <begin position="235"/>
        <end position="254"/>
    </location>
</feature>
<keyword evidence="1" id="KW-0472">Membrane</keyword>
<feature type="transmembrane region" description="Helical" evidence="1">
    <location>
        <begin position="21"/>
        <end position="40"/>
    </location>
</feature>
<keyword evidence="1" id="KW-0812">Transmembrane</keyword>
<dbReference type="AlphaFoldDB" id="A0A7L4WBE9"/>
<reference evidence="2 3" key="1">
    <citation type="submission" date="2016-09" db="EMBL/GenBank/DDBJ databases">
        <title>Lactic acid bacteria from MAP meat Genome sequencing and assembly.</title>
        <authorList>
            <person name="Behr J."/>
            <person name="Hilgarth M."/>
            <person name="Vogel R.F."/>
        </authorList>
    </citation>
    <scope>NUCLEOTIDE SEQUENCE [LARGE SCALE GENOMIC DNA]</scope>
    <source>
        <strain evidence="2 3">TMW21615</strain>
    </source>
</reference>
<dbReference type="KEGG" id="lpaa:BHS01_03470"/>
<sequence>MSLVLNRLTNTIGQIISSSTWWIVAILTTVLQPFLAYISAQQIASLGLDATPDLYPELAQAIPPVDYLGFDATFLGLVPMVVLGAILGANDYQNHRLRNLFLTQSNRSQVFMVKTIALIVTSLGLSLVSIYLTILTTHVGLRSLGLNLIRLSPIAWQYIGYTGFYWLMLTVLSFGLAMLSKNVILPLFVLIPQIYNLGAFLAERWDWATYLPVAAGNGLLATPTDLIPQTISEGVIVLIAWPLLMMIIAYVRFIKRDVGGAY</sequence>
<feature type="transmembrane region" description="Helical" evidence="1">
    <location>
        <begin position="72"/>
        <end position="90"/>
    </location>
</feature>
<name>A0A7L4WBE9_9LACT</name>
<feature type="transmembrane region" description="Helical" evidence="1">
    <location>
        <begin position="183"/>
        <end position="202"/>
    </location>
</feature>
<keyword evidence="1" id="KW-1133">Transmembrane helix</keyword>
<feature type="transmembrane region" description="Helical" evidence="1">
    <location>
        <begin position="111"/>
        <end position="134"/>
    </location>
</feature>
<dbReference type="Proteomes" id="UP000516280">
    <property type="component" value="Chromosome"/>
</dbReference>
<proteinExistence type="predicted"/>
<evidence type="ECO:0000313" key="2">
    <source>
        <dbReference type="EMBL" id="QDJ27656.1"/>
    </source>
</evidence>
<dbReference type="RefSeq" id="WP_188347939.1">
    <property type="nucleotide sequence ID" value="NZ_CP017195.1"/>
</dbReference>
<protein>
    <submittedName>
        <fullName evidence="2">Uncharacterized protein</fullName>
    </submittedName>
</protein>
<organism evidence="2 3">
    <name type="scientific">Pseudolactococcus paracarnosus</name>
    <dbReference type="NCBI Taxonomy" id="2749962"/>
    <lineage>
        <taxon>Bacteria</taxon>
        <taxon>Bacillati</taxon>
        <taxon>Bacillota</taxon>
        <taxon>Bacilli</taxon>
        <taxon>Lactobacillales</taxon>
        <taxon>Streptococcaceae</taxon>
        <taxon>Pseudolactococcus</taxon>
    </lineage>
</organism>
<gene>
    <name evidence="2" type="ORF">BHS01_03470</name>
</gene>